<gene>
    <name evidence="2" type="ORF">AVEN_258472_1</name>
</gene>
<name>A0A4Y2JTP2_ARAVE</name>
<dbReference type="EMBL" id="BGPR01003855">
    <property type="protein sequence ID" value="GBM93165.1"/>
    <property type="molecule type" value="Genomic_DNA"/>
</dbReference>
<organism evidence="2 3">
    <name type="scientific">Araneus ventricosus</name>
    <name type="common">Orbweaver spider</name>
    <name type="synonym">Epeira ventricosa</name>
    <dbReference type="NCBI Taxonomy" id="182803"/>
    <lineage>
        <taxon>Eukaryota</taxon>
        <taxon>Metazoa</taxon>
        <taxon>Ecdysozoa</taxon>
        <taxon>Arthropoda</taxon>
        <taxon>Chelicerata</taxon>
        <taxon>Arachnida</taxon>
        <taxon>Araneae</taxon>
        <taxon>Araneomorphae</taxon>
        <taxon>Entelegynae</taxon>
        <taxon>Araneoidea</taxon>
        <taxon>Araneidae</taxon>
        <taxon>Araneus</taxon>
    </lineage>
</organism>
<protein>
    <submittedName>
        <fullName evidence="2">Uncharacterized protein</fullName>
    </submittedName>
</protein>
<dbReference type="Proteomes" id="UP000499080">
    <property type="component" value="Unassembled WGS sequence"/>
</dbReference>
<evidence type="ECO:0000313" key="2">
    <source>
        <dbReference type="EMBL" id="GBM93165.1"/>
    </source>
</evidence>
<accession>A0A4Y2JTP2</accession>
<proteinExistence type="predicted"/>
<reference evidence="2 3" key="1">
    <citation type="journal article" date="2019" name="Sci. Rep.">
        <title>Orb-weaving spider Araneus ventricosus genome elucidates the spidroin gene catalogue.</title>
        <authorList>
            <person name="Kono N."/>
            <person name="Nakamura H."/>
            <person name="Ohtoshi R."/>
            <person name="Moran D.A.P."/>
            <person name="Shinohara A."/>
            <person name="Yoshida Y."/>
            <person name="Fujiwara M."/>
            <person name="Mori M."/>
            <person name="Tomita M."/>
            <person name="Arakawa K."/>
        </authorList>
    </citation>
    <scope>NUCLEOTIDE SEQUENCE [LARGE SCALE GENOMIC DNA]</scope>
</reference>
<evidence type="ECO:0000313" key="3">
    <source>
        <dbReference type="Proteomes" id="UP000499080"/>
    </source>
</evidence>
<dbReference type="AlphaFoldDB" id="A0A4Y2JTP2"/>
<comment type="caution">
    <text evidence="2">The sequence shown here is derived from an EMBL/GenBank/DDBJ whole genome shotgun (WGS) entry which is preliminary data.</text>
</comment>
<keyword evidence="3" id="KW-1185">Reference proteome</keyword>
<evidence type="ECO:0000256" key="1">
    <source>
        <dbReference type="SAM" id="MobiDB-lite"/>
    </source>
</evidence>
<sequence length="128" mass="14213">MIPRAFEMSASPGTIGAVEVYHAVRDTYLRTTRGDQQEISEISKLAMSYVSLISLPLSERNKTFSAHLLKHNWFQKVVRRNAFMENAMRSSVSVKKAGSDLGAIGESPKGSDKGSFYINTDNKNNLDV</sequence>
<feature type="region of interest" description="Disordered" evidence="1">
    <location>
        <begin position="97"/>
        <end position="116"/>
    </location>
</feature>